<comment type="caution">
    <text evidence="2">The sequence shown here is derived from an EMBL/GenBank/DDBJ whole genome shotgun (WGS) entry which is preliminary data.</text>
</comment>
<evidence type="ECO:0000313" key="3">
    <source>
        <dbReference type="Proteomes" id="UP000606194"/>
    </source>
</evidence>
<organism evidence="2 3">
    <name type="scientific">Streptomyces humidus</name>
    <dbReference type="NCBI Taxonomy" id="52259"/>
    <lineage>
        <taxon>Bacteria</taxon>
        <taxon>Bacillati</taxon>
        <taxon>Actinomycetota</taxon>
        <taxon>Actinomycetes</taxon>
        <taxon>Kitasatosporales</taxon>
        <taxon>Streptomycetaceae</taxon>
        <taxon>Streptomyces</taxon>
    </lineage>
</organism>
<gene>
    <name evidence="2" type="ORF">GCM10010269_59180</name>
</gene>
<dbReference type="InterPro" id="IPR051531">
    <property type="entry name" value="N-acetyltransferase"/>
</dbReference>
<dbReference type="PANTHER" id="PTHR43792:SF1">
    <property type="entry name" value="N-ACETYLTRANSFERASE DOMAIN-CONTAINING PROTEIN"/>
    <property type="match status" value="1"/>
</dbReference>
<dbReference type="PANTHER" id="PTHR43792">
    <property type="entry name" value="GNAT FAMILY, PUTATIVE (AFU_ORTHOLOGUE AFUA_3G00765)-RELATED-RELATED"/>
    <property type="match status" value="1"/>
</dbReference>
<sequence>MEPAGPAPTTITSAVVSEKGSAWGSFTAVTAGSPQVRNLRADRHWTWAVYSAELITRLKGCPVNRALPVVRLRVPTDEDAVAWHRVFDDPDVMEFQGGRSAELSVYEELTARQRRHDAERGFCLWTILDRDDRVLGFTGAQPWPREWGPRGEIEIGWRLGREHWGQGYVTAAAQMTLERVRAAGPSGVVAMVDARNARSIAVAERLGMRLAEVFTTPESNREGRCYRLTW</sequence>
<keyword evidence="3" id="KW-1185">Reference proteome</keyword>
<reference evidence="2" key="2">
    <citation type="submission" date="2020-09" db="EMBL/GenBank/DDBJ databases">
        <authorList>
            <person name="Sun Q."/>
            <person name="Ohkuma M."/>
        </authorList>
    </citation>
    <scope>NUCLEOTIDE SEQUENCE</scope>
    <source>
        <strain evidence="2">JCM 4386</strain>
    </source>
</reference>
<dbReference type="Pfam" id="PF13302">
    <property type="entry name" value="Acetyltransf_3"/>
    <property type="match status" value="1"/>
</dbReference>
<feature type="domain" description="N-acetyltransferase" evidence="1">
    <location>
        <begin position="70"/>
        <end position="230"/>
    </location>
</feature>
<protein>
    <recommendedName>
        <fullName evidence="1">N-acetyltransferase domain-containing protein</fullName>
    </recommendedName>
</protein>
<evidence type="ECO:0000259" key="1">
    <source>
        <dbReference type="PROSITE" id="PS51186"/>
    </source>
</evidence>
<proteinExistence type="predicted"/>
<evidence type="ECO:0000313" key="2">
    <source>
        <dbReference type="EMBL" id="GGS12198.1"/>
    </source>
</evidence>
<dbReference type="AlphaFoldDB" id="A0A918G0J6"/>
<dbReference type="InterPro" id="IPR016181">
    <property type="entry name" value="Acyl_CoA_acyltransferase"/>
</dbReference>
<name>A0A918G0J6_9ACTN</name>
<dbReference type="EMBL" id="BMTL01000028">
    <property type="protein sequence ID" value="GGS12198.1"/>
    <property type="molecule type" value="Genomic_DNA"/>
</dbReference>
<dbReference type="PROSITE" id="PS51186">
    <property type="entry name" value="GNAT"/>
    <property type="match status" value="1"/>
</dbReference>
<dbReference type="InterPro" id="IPR000182">
    <property type="entry name" value="GNAT_dom"/>
</dbReference>
<dbReference type="Proteomes" id="UP000606194">
    <property type="component" value="Unassembled WGS sequence"/>
</dbReference>
<reference evidence="2" key="1">
    <citation type="journal article" date="2014" name="Int. J. Syst. Evol. Microbiol.">
        <title>Complete genome sequence of Corynebacterium casei LMG S-19264T (=DSM 44701T), isolated from a smear-ripened cheese.</title>
        <authorList>
            <consortium name="US DOE Joint Genome Institute (JGI-PGF)"/>
            <person name="Walter F."/>
            <person name="Albersmeier A."/>
            <person name="Kalinowski J."/>
            <person name="Ruckert C."/>
        </authorList>
    </citation>
    <scope>NUCLEOTIDE SEQUENCE</scope>
    <source>
        <strain evidence="2">JCM 4386</strain>
    </source>
</reference>
<dbReference type="SUPFAM" id="SSF55729">
    <property type="entry name" value="Acyl-CoA N-acyltransferases (Nat)"/>
    <property type="match status" value="1"/>
</dbReference>
<dbReference type="GO" id="GO:0016747">
    <property type="term" value="F:acyltransferase activity, transferring groups other than amino-acyl groups"/>
    <property type="evidence" value="ECO:0007669"/>
    <property type="project" value="InterPro"/>
</dbReference>
<accession>A0A918G0J6</accession>
<dbReference type="Gene3D" id="3.40.630.30">
    <property type="match status" value="1"/>
</dbReference>